<feature type="transmembrane region" description="Helical" evidence="5">
    <location>
        <begin position="289"/>
        <end position="311"/>
    </location>
</feature>
<evidence type="ECO:0000256" key="3">
    <source>
        <dbReference type="ARBA" id="ARBA00022989"/>
    </source>
</evidence>
<evidence type="ECO:0000256" key="4">
    <source>
        <dbReference type="ARBA" id="ARBA00023136"/>
    </source>
</evidence>
<keyword evidence="2 5" id="KW-0812">Transmembrane</keyword>
<evidence type="ECO:0000259" key="6">
    <source>
        <dbReference type="Pfam" id="PF04932"/>
    </source>
</evidence>
<name>A0ABX0VAV0_9HYPH</name>
<evidence type="ECO:0000256" key="2">
    <source>
        <dbReference type="ARBA" id="ARBA00022692"/>
    </source>
</evidence>
<feature type="transmembrane region" description="Helical" evidence="5">
    <location>
        <begin position="122"/>
        <end position="143"/>
    </location>
</feature>
<keyword evidence="7" id="KW-0436">Ligase</keyword>
<feature type="domain" description="O-antigen ligase-related" evidence="6">
    <location>
        <begin position="250"/>
        <end position="392"/>
    </location>
</feature>
<feature type="transmembrane region" description="Helical" evidence="5">
    <location>
        <begin position="420"/>
        <end position="447"/>
    </location>
</feature>
<feature type="transmembrane region" description="Helical" evidence="5">
    <location>
        <begin position="247"/>
        <end position="277"/>
    </location>
</feature>
<feature type="transmembrane region" description="Helical" evidence="5">
    <location>
        <begin position="149"/>
        <end position="169"/>
    </location>
</feature>
<organism evidence="7 8">
    <name type="scientific">Microvirga terricola</name>
    <dbReference type="NCBI Taxonomy" id="2719797"/>
    <lineage>
        <taxon>Bacteria</taxon>
        <taxon>Pseudomonadati</taxon>
        <taxon>Pseudomonadota</taxon>
        <taxon>Alphaproteobacteria</taxon>
        <taxon>Hyphomicrobiales</taxon>
        <taxon>Methylobacteriaceae</taxon>
        <taxon>Microvirga</taxon>
    </lineage>
</organism>
<reference evidence="7 8" key="1">
    <citation type="submission" date="2020-03" db="EMBL/GenBank/DDBJ databases">
        <title>The genome sequence of Microvirga sp. c23x22.</title>
        <authorList>
            <person name="Zhang X."/>
        </authorList>
    </citation>
    <scope>NUCLEOTIDE SEQUENCE [LARGE SCALE GENOMIC DNA]</scope>
    <source>
        <strain evidence="8">c23x22</strain>
    </source>
</reference>
<evidence type="ECO:0000256" key="1">
    <source>
        <dbReference type="ARBA" id="ARBA00004141"/>
    </source>
</evidence>
<feature type="transmembrane region" description="Helical" evidence="5">
    <location>
        <begin position="384"/>
        <end position="408"/>
    </location>
</feature>
<dbReference type="PANTHER" id="PTHR37422">
    <property type="entry name" value="TEICHURONIC ACID BIOSYNTHESIS PROTEIN TUAE"/>
    <property type="match status" value="1"/>
</dbReference>
<protein>
    <submittedName>
        <fullName evidence="7">O-antigen ligase family protein</fullName>
    </submittedName>
</protein>
<feature type="transmembrane region" description="Helical" evidence="5">
    <location>
        <begin position="62"/>
        <end position="80"/>
    </location>
</feature>
<dbReference type="PANTHER" id="PTHR37422:SF13">
    <property type="entry name" value="LIPOPOLYSACCHARIDE BIOSYNTHESIS PROTEIN PA4999-RELATED"/>
    <property type="match status" value="1"/>
</dbReference>
<dbReference type="EMBL" id="JAATJS010000002">
    <property type="protein sequence ID" value="NIX76191.1"/>
    <property type="molecule type" value="Genomic_DNA"/>
</dbReference>
<keyword evidence="3 5" id="KW-1133">Transmembrane helix</keyword>
<feature type="transmembrane region" description="Helical" evidence="5">
    <location>
        <begin position="38"/>
        <end position="55"/>
    </location>
</feature>
<proteinExistence type="predicted"/>
<comment type="caution">
    <text evidence="7">The sequence shown here is derived from an EMBL/GenBank/DDBJ whole genome shotgun (WGS) entry which is preliminary data.</text>
</comment>
<feature type="transmembrane region" description="Helical" evidence="5">
    <location>
        <begin position="215"/>
        <end position="235"/>
    </location>
</feature>
<evidence type="ECO:0000313" key="7">
    <source>
        <dbReference type="EMBL" id="NIX76191.1"/>
    </source>
</evidence>
<dbReference type="Proteomes" id="UP000707352">
    <property type="component" value="Unassembled WGS sequence"/>
</dbReference>
<accession>A0ABX0VAV0</accession>
<evidence type="ECO:0000313" key="8">
    <source>
        <dbReference type="Proteomes" id="UP000707352"/>
    </source>
</evidence>
<keyword evidence="8" id="KW-1185">Reference proteome</keyword>
<comment type="subcellular location">
    <subcellularLocation>
        <location evidence="1">Membrane</location>
        <topology evidence="1">Multi-pass membrane protein</topology>
    </subcellularLocation>
</comment>
<dbReference type="RefSeq" id="WP_167672088.1">
    <property type="nucleotide sequence ID" value="NZ_JAATJS010000002.1"/>
</dbReference>
<dbReference type="Pfam" id="PF04932">
    <property type="entry name" value="Wzy_C"/>
    <property type="match status" value="1"/>
</dbReference>
<dbReference type="GO" id="GO:0016874">
    <property type="term" value="F:ligase activity"/>
    <property type="evidence" value="ECO:0007669"/>
    <property type="project" value="UniProtKB-KW"/>
</dbReference>
<keyword evidence="4 5" id="KW-0472">Membrane</keyword>
<evidence type="ECO:0000256" key="5">
    <source>
        <dbReference type="SAM" id="Phobius"/>
    </source>
</evidence>
<feature type="transmembrane region" description="Helical" evidence="5">
    <location>
        <begin position="176"/>
        <end position="195"/>
    </location>
</feature>
<sequence length="477" mass="50183">MTLASSSDRAISVGILLCAAVGWATILATSASLGEVAYAAPLVVIISGLAGIALLHAMQGRGYATACLLAFVVLALNLNFRQREIGVTGLDFQSGLKFATWLALIAIALARWRQIAFLIREPILGLAFAYGCVSLASSAWSIVPAYTGASAIGIFAYIALSCIAIIDLGANNALRVMVWTLAVYLLVGVVAGVVAPEAAWLPPSVEENVYRLQGLAGHPNVFGQQIGVFITLAIIARRLRCLQRLTYLAFLTLGFMALLATGSRTTLIAVAIAWSFIAVRERGYGAPLTFAMLGGVAILLLVSAVVGMADVGSLLQGLSRTGTTSEIFTLTGRTEVWDLVWRFFLQKPLLGWGFNGTEGLLSNNVSASFVGSAVNAHNMFLQSLLSIGILGSLPGFGSIALLIARFFLSPDPARDQFAVFMLIVGLGEVEIFASPVLLTLAVFFFLARDASGGSARRLASSDNAGKTLVIAPEGAHP</sequence>
<gene>
    <name evidence="7" type="ORF">HB375_06130</name>
</gene>
<dbReference type="InterPro" id="IPR051533">
    <property type="entry name" value="WaaL-like"/>
</dbReference>
<dbReference type="InterPro" id="IPR007016">
    <property type="entry name" value="O-antigen_ligase-rel_domated"/>
</dbReference>